<organism evidence="7 8">
    <name type="scientific">Rothia kristinae</name>
    <dbReference type="NCBI Taxonomy" id="37923"/>
    <lineage>
        <taxon>Bacteria</taxon>
        <taxon>Bacillati</taxon>
        <taxon>Actinomycetota</taxon>
        <taxon>Actinomycetes</taxon>
        <taxon>Micrococcales</taxon>
        <taxon>Micrococcaceae</taxon>
        <taxon>Rothia</taxon>
    </lineage>
</organism>
<dbReference type="Pfam" id="PF01126">
    <property type="entry name" value="Heme_oxygenase"/>
    <property type="match status" value="1"/>
</dbReference>
<evidence type="ECO:0000313" key="8">
    <source>
        <dbReference type="Proteomes" id="UP000595221"/>
    </source>
</evidence>
<dbReference type="InterPro" id="IPR002051">
    <property type="entry name" value="Haem_Oase"/>
</dbReference>
<dbReference type="Gene3D" id="1.20.910.10">
    <property type="entry name" value="Heme oxygenase-like"/>
    <property type="match status" value="1"/>
</dbReference>
<dbReference type="GO" id="GO:0006979">
    <property type="term" value="P:response to oxidative stress"/>
    <property type="evidence" value="ECO:0007669"/>
    <property type="project" value="TreeGrafter"/>
</dbReference>
<feature type="binding site" evidence="4">
    <location>
        <position position="43"/>
    </location>
    <ligand>
        <name>heme b</name>
        <dbReference type="ChEBI" id="CHEBI:60344"/>
    </ligand>
</feature>
<dbReference type="Proteomes" id="UP000595221">
    <property type="component" value="Chromosome"/>
</dbReference>
<dbReference type="InterPro" id="IPR016053">
    <property type="entry name" value="Haem_Oase-like"/>
</dbReference>
<dbReference type="GO" id="GO:0020037">
    <property type="term" value="F:heme binding"/>
    <property type="evidence" value="ECO:0007669"/>
    <property type="project" value="TreeGrafter"/>
</dbReference>
<feature type="binding site" evidence="4">
    <location>
        <position position="209"/>
    </location>
    <ligand>
        <name>heme b</name>
        <dbReference type="ChEBI" id="CHEBI:60344"/>
    </ligand>
</feature>
<dbReference type="EMBL" id="CP066078">
    <property type="protein sequence ID" value="QQC59759.1"/>
    <property type="molecule type" value="Genomic_DNA"/>
</dbReference>
<dbReference type="GO" id="GO:0046872">
    <property type="term" value="F:metal ion binding"/>
    <property type="evidence" value="ECO:0007669"/>
    <property type="project" value="UniProtKB-KW"/>
</dbReference>
<evidence type="ECO:0000313" key="7">
    <source>
        <dbReference type="EMBL" id="QQC59759.1"/>
    </source>
</evidence>
<evidence type="ECO:0000256" key="4">
    <source>
        <dbReference type="PIRSR" id="PIRSR000343-1"/>
    </source>
</evidence>
<evidence type="ECO:0000256" key="2">
    <source>
        <dbReference type="ARBA" id="ARBA00022723"/>
    </source>
</evidence>
<reference evidence="7 8" key="1">
    <citation type="submission" date="2020-12" db="EMBL/GenBank/DDBJ databases">
        <title>FDA dAtabase for Regulatory Grade micrObial Sequences (FDA-ARGOS): Supporting development and validation of Infectious Disease Dx tests.</title>
        <authorList>
            <person name="Sproer C."/>
            <person name="Gronow S."/>
            <person name="Severitt S."/>
            <person name="Schroder I."/>
            <person name="Tallon L."/>
            <person name="Sadzewicz L."/>
            <person name="Zhao X."/>
            <person name="Boylan J."/>
            <person name="Ott S."/>
            <person name="Bowen H."/>
            <person name="Vavikolanu K."/>
            <person name="Mehta A."/>
            <person name="Aluvathingal J."/>
            <person name="Nadendla S."/>
            <person name="Lowell S."/>
            <person name="Myers T."/>
            <person name="Yan Y."/>
            <person name="Sichtig H."/>
        </authorList>
    </citation>
    <scope>NUCLEOTIDE SEQUENCE [LARGE SCALE GENOMIC DNA]</scope>
    <source>
        <strain evidence="7 8">FDAARGOS_1001</strain>
    </source>
</reference>
<keyword evidence="3 5" id="KW-0408">Iron</keyword>
<dbReference type="GO" id="GO:0006788">
    <property type="term" value="P:heme oxidation"/>
    <property type="evidence" value="ECO:0007669"/>
    <property type="project" value="InterPro"/>
</dbReference>
<evidence type="ECO:0000256" key="3">
    <source>
        <dbReference type="ARBA" id="ARBA00023004"/>
    </source>
</evidence>
<dbReference type="PANTHER" id="PTHR10720">
    <property type="entry name" value="HEME OXYGENASE"/>
    <property type="match status" value="1"/>
</dbReference>
<protein>
    <submittedName>
        <fullName evidence="7">Biliverdin-producing heme oxygenase</fullName>
    </submittedName>
</protein>
<dbReference type="PRINTS" id="PR00088">
    <property type="entry name" value="HAEMOXYGNASE"/>
</dbReference>
<dbReference type="GO" id="GO:0042167">
    <property type="term" value="P:heme catabolic process"/>
    <property type="evidence" value="ECO:0007669"/>
    <property type="project" value="TreeGrafter"/>
</dbReference>
<dbReference type="PIRSF" id="PIRSF000343">
    <property type="entry name" value="Haem_Oase"/>
    <property type="match status" value="1"/>
</dbReference>
<dbReference type="SUPFAM" id="SSF48613">
    <property type="entry name" value="Heme oxygenase-like"/>
    <property type="match status" value="1"/>
</dbReference>
<evidence type="ECO:0000256" key="1">
    <source>
        <dbReference type="ARBA" id="ARBA00022617"/>
    </source>
</evidence>
<dbReference type="InterPro" id="IPR016084">
    <property type="entry name" value="Haem_Oase-like_multi-hlx"/>
</dbReference>
<name>A0A7T4MUD2_9MICC</name>
<sequence>MLATACHQHVHPTERPEAPVSVTTAHHSRTDAAPEEPFSARLRRSTAERHSTAEHSTFMTDLMGGNLDARAYLRLLAQYRHIYAVLEEVARSFREDPQPLTDPFILPGLDRVPAIEADLAVLGDLVGGQEDAVFAALPSTAEYAARIRATRTSPQRFLAHHYLRYLGDLSGGQAVAALMARHYGLPSEALSMYRFPDLPKPKVLKDGYRTLLDQADLSEEQRAELVEEAVMGFDLNARMFADLQRAVAS</sequence>
<feature type="binding site" description="axial binding residue" evidence="5">
    <location>
        <position position="50"/>
    </location>
    <ligand>
        <name>heme b</name>
        <dbReference type="ChEBI" id="CHEBI:60344"/>
    </ligand>
    <ligandPart>
        <name>Fe</name>
        <dbReference type="ChEBI" id="CHEBI:18248"/>
    </ligandPart>
</feature>
<keyword evidence="2 5" id="KW-0479">Metal-binding</keyword>
<evidence type="ECO:0000256" key="6">
    <source>
        <dbReference type="SAM" id="MobiDB-lite"/>
    </source>
</evidence>
<keyword evidence="1 4" id="KW-0349">Heme</keyword>
<gene>
    <name evidence="7" type="ORF">I6H58_01885</name>
</gene>
<evidence type="ECO:0000256" key="5">
    <source>
        <dbReference type="PIRSR" id="PIRSR000343-2"/>
    </source>
</evidence>
<proteinExistence type="predicted"/>
<feature type="binding site" evidence="4">
    <location>
        <position position="162"/>
    </location>
    <ligand>
        <name>heme b</name>
        <dbReference type="ChEBI" id="CHEBI:60344"/>
    </ligand>
</feature>
<dbReference type="AlphaFoldDB" id="A0A7T4MUD2"/>
<feature type="region of interest" description="Disordered" evidence="6">
    <location>
        <begin position="1"/>
        <end position="41"/>
    </location>
</feature>
<dbReference type="GO" id="GO:0004392">
    <property type="term" value="F:heme oxygenase (decyclizing) activity"/>
    <property type="evidence" value="ECO:0007669"/>
    <property type="project" value="InterPro"/>
</dbReference>
<dbReference type="PANTHER" id="PTHR10720:SF0">
    <property type="entry name" value="HEME OXYGENASE"/>
    <property type="match status" value="1"/>
</dbReference>
<accession>A0A7T4MUD2</accession>
<dbReference type="CDD" id="cd19165">
    <property type="entry name" value="HemeO"/>
    <property type="match status" value="1"/>
</dbReference>